<proteinExistence type="predicted"/>
<keyword evidence="2" id="KW-1185">Reference proteome</keyword>
<gene>
    <name evidence="1" type="ORF">JI435_163470</name>
</gene>
<name>A0A7U2ID39_PHANO</name>
<accession>A0A7U2ID39</accession>
<sequence>MATHAGTVKDAGDEYLATPAPAAAAAAAQNPRAQAHPYIHRHEVDAHLAAIRAGAPVPPVRCTAASIKRSMWRREGRVSSLVSTI</sequence>
<dbReference type="RefSeq" id="XP_001806470.1">
    <property type="nucleotide sequence ID" value="XM_001806418.1"/>
</dbReference>
<evidence type="ECO:0000313" key="1">
    <source>
        <dbReference type="EMBL" id="QRD07662.1"/>
    </source>
</evidence>
<dbReference type="EMBL" id="CP069045">
    <property type="protein sequence ID" value="QRD07662.1"/>
    <property type="molecule type" value="Genomic_DNA"/>
</dbReference>
<evidence type="ECO:0000313" key="2">
    <source>
        <dbReference type="Proteomes" id="UP000663193"/>
    </source>
</evidence>
<protein>
    <submittedName>
        <fullName evidence="1">Uncharacterized protein</fullName>
    </submittedName>
</protein>
<dbReference type="Proteomes" id="UP000663193">
    <property type="component" value="Chromosome 23"/>
</dbReference>
<dbReference type="KEGG" id="pno:SNOG_16347"/>
<organism evidence="1 2">
    <name type="scientific">Phaeosphaeria nodorum (strain SN15 / ATCC MYA-4574 / FGSC 10173)</name>
    <name type="common">Glume blotch fungus</name>
    <name type="synonym">Parastagonospora nodorum</name>
    <dbReference type="NCBI Taxonomy" id="321614"/>
    <lineage>
        <taxon>Eukaryota</taxon>
        <taxon>Fungi</taxon>
        <taxon>Dikarya</taxon>
        <taxon>Ascomycota</taxon>
        <taxon>Pezizomycotina</taxon>
        <taxon>Dothideomycetes</taxon>
        <taxon>Pleosporomycetidae</taxon>
        <taxon>Pleosporales</taxon>
        <taxon>Pleosporineae</taxon>
        <taxon>Phaeosphaeriaceae</taxon>
        <taxon>Parastagonospora</taxon>
    </lineage>
</organism>
<dbReference type="VEuPathDB" id="FungiDB:JI435_163470"/>
<reference evidence="2" key="1">
    <citation type="journal article" date="2021" name="BMC Genomics">
        <title>Chromosome-level genome assembly and manually-curated proteome of model necrotroph Parastagonospora nodorum Sn15 reveals a genome-wide trove of candidate effector homologs, and redundancy of virulence-related functions within an accessory chromosome.</title>
        <authorList>
            <person name="Bertazzoni S."/>
            <person name="Jones D.A.B."/>
            <person name="Phan H.T."/>
            <person name="Tan K.-C."/>
            <person name="Hane J.K."/>
        </authorList>
    </citation>
    <scope>NUCLEOTIDE SEQUENCE [LARGE SCALE GENOMIC DNA]</scope>
    <source>
        <strain evidence="2">SN15 / ATCC MYA-4574 / FGSC 10173)</strain>
    </source>
</reference>
<dbReference type="AlphaFoldDB" id="A0A7U2ID39"/>